<accession>A0A2G8QWT0</accession>
<sequence>MKAGGCCAQGAVSLDAGAGPGQSADMVEISDITDEESLKAWLEALPQETEAEQAEARRFAVTLAVRAAARVLPLYWRWSLGADLRKRDLTALPVLRCLLISSVAALIPTANLWAKPAADAVIYVAYNNNVDDASRAAEGAALAVFHAAEAAAAVKEHAATAAEAAAHDQAADAESNAALIYGHAVVVYSSASNSTFQSVKSVALSTSSADAGLRAVRHDCLALSRGQDVFAQRLWPEESRFAEEWDDIKQALATGGTDPTPEDDWRFWLAWYDHALNPQGQPPNWTMLEEIALIDANIWDAGPKEALPVINAIWERYQLVGEAIDLREAFSSVRSANASAIQRSHNNPPELLDASQPVAHAVSSVAQSLDETIEGLSNPSPDKTRLAKIAHEMLAALKAIGSYCGKVLDTVTMAGAQAVGTGSGVYIVDHYLLSGRLLEFAHRLLQYSSGP</sequence>
<organism evidence="1 2">
    <name type="scientific">Puniceibacterium antarcticum</name>
    <dbReference type="NCBI Taxonomy" id="1206336"/>
    <lineage>
        <taxon>Bacteria</taxon>
        <taxon>Pseudomonadati</taxon>
        <taxon>Pseudomonadota</taxon>
        <taxon>Alphaproteobacteria</taxon>
        <taxon>Rhodobacterales</taxon>
        <taxon>Paracoccaceae</taxon>
        <taxon>Puniceibacterium</taxon>
    </lineage>
</organism>
<dbReference type="RefSeq" id="WP_180287598.1">
    <property type="nucleotide sequence ID" value="NZ_AWWI01000182.1"/>
</dbReference>
<dbReference type="AlphaFoldDB" id="A0A2G8QWT0"/>
<evidence type="ECO:0000313" key="1">
    <source>
        <dbReference type="EMBL" id="PIL13744.1"/>
    </source>
</evidence>
<name>A0A2G8QWT0_9RHOB</name>
<protein>
    <submittedName>
        <fullName evidence="1">Uncharacterized protein</fullName>
    </submittedName>
</protein>
<keyword evidence="2" id="KW-1185">Reference proteome</keyword>
<gene>
    <name evidence="1" type="ORF">P775_27660</name>
</gene>
<comment type="caution">
    <text evidence="1">The sequence shown here is derived from an EMBL/GenBank/DDBJ whole genome shotgun (WGS) entry which is preliminary data.</text>
</comment>
<proteinExistence type="predicted"/>
<dbReference type="Proteomes" id="UP000231259">
    <property type="component" value="Unassembled WGS sequence"/>
</dbReference>
<evidence type="ECO:0000313" key="2">
    <source>
        <dbReference type="Proteomes" id="UP000231259"/>
    </source>
</evidence>
<reference evidence="1 2" key="1">
    <citation type="submission" date="2013-09" db="EMBL/GenBank/DDBJ databases">
        <title>Genome sequencing of Phaeobacter antarcticus sp. nov. SM1211.</title>
        <authorList>
            <person name="Zhang X.-Y."/>
            <person name="Liu C."/>
            <person name="Chen X.-L."/>
            <person name="Xie B.-B."/>
            <person name="Qin Q.-L."/>
            <person name="Rong J.-C."/>
            <person name="Zhang Y.-Z."/>
        </authorList>
    </citation>
    <scope>NUCLEOTIDE SEQUENCE [LARGE SCALE GENOMIC DNA]</scope>
    <source>
        <strain evidence="1 2">SM1211</strain>
    </source>
</reference>
<dbReference type="EMBL" id="AWWI01000182">
    <property type="protein sequence ID" value="PIL13744.1"/>
    <property type="molecule type" value="Genomic_DNA"/>
</dbReference>